<proteinExistence type="predicted"/>
<evidence type="ECO:0000313" key="1">
    <source>
        <dbReference type="EMBL" id="EKE77797.1"/>
    </source>
</evidence>
<comment type="caution">
    <text evidence="1">The sequence shown here is derived from an EMBL/GenBank/DDBJ whole genome shotgun (WGS) entry which is preliminary data.</text>
</comment>
<dbReference type="STRING" id="745411.B3C1_00015"/>
<dbReference type="EMBL" id="AMRI01000001">
    <property type="protein sequence ID" value="EKE77797.1"/>
    <property type="molecule type" value="Genomic_DNA"/>
</dbReference>
<accession>K2JTF0</accession>
<keyword evidence="2" id="KW-1185">Reference proteome</keyword>
<protein>
    <submittedName>
        <fullName evidence="1">Uncharacterized protein</fullName>
    </submittedName>
</protein>
<gene>
    <name evidence="1" type="ORF">B3C1_00015</name>
</gene>
<dbReference type="RefSeq" id="WP_008482051.1">
    <property type="nucleotide sequence ID" value="NZ_AMRI01000001.1"/>
</dbReference>
<organism evidence="1 2">
    <name type="scientific">Gallaecimonas xiamenensis 3-C-1</name>
    <dbReference type="NCBI Taxonomy" id="745411"/>
    <lineage>
        <taxon>Bacteria</taxon>
        <taxon>Pseudomonadati</taxon>
        <taxon>Pseudomonadota</taxon>
        <taxon>Gammaproteobacteria</taxon>
        <taxon>Enterobacterales</taxon>
        <taxon>Gallaecimonadaceae</taxon>
        <taxon>Gallaecimonas</taxon>
    </lineage>
</organism>
<evidence type="ECO:0000313" key="2">
    <source>
        <dbReference type="Proteomes" id="UP000006755"/>
    </source>
</evidence>
<dbReference type="Proteomes" id="UP000006755">
    <property type="component" value="Unassembled WGS sequence"/>
</dbReference>
<name>K2JTF0_9GAMM</name>
<dbReference type="AlphaFoldDB" id="K2JTF0"/>
<sequence length="71" mass="8069">MDQVISVPDDEWVTYIAKKWLLGSQISKDMTGQEMDGSIDDLLRLQAIIDSGQVPLENTQEFMGWVSILLR</sequence>
<reference evidence="1 2" key="1">
    <citation type="journal article" date="2012" name="J. Bacteriol.">
        <title>Genome Sequence of Gallaecimonas xiamenensis Type Strain 3-C-1.</title>
        <authorList>
            <person name="Lai Q."/>
            <person name="Wang L."/>
            <person name="Wang W."/>
            <person name="Shao Z."/>
        </authorList>
    </citation>
    <scope>NUCLEOTIDE SEQUENCE [LARGE SCALE GENOMIC DNA]</scope>
    <source>
        <strain evidence="1 2">3-C-1</strain>
    </source>
</reference>